<dbReference type="EMBL" id="VUNQ01000060">
    <property type="protein sequence ID" value="MSU03233.1"/>
    <property type="molecule type" value="Genomic_DNA"/>
</dbReference>
<organism evidence="2 3">
    <name type="scientific">Tissierella pigra</name>
    <dbReference type="NCBI Taxonomy" id="2607614"/>
    <lineage>
        <taxon>Bacteria</taxon>
        <taxon>Bacillati</taxon>
        <taxon>Bacillota</taxon>
        <taxon>Tissierellia</taxon>
        <taxon>Tissierellales</taxon>
        <taxon>Tissierellaceae</taxon>
        <taxon>Tissierella</taxon>
    </lineage>
</organism>
<evidence type="ECO:0000256" key="1">
    <source>
        <dbReference type="SAM" id="Phobius"/>
    </source>
</evidence>
<evidence type="ECO:0000313" key="2">
    <source>
        <dbReference type="EMBL" id="MSU03233.1"/>
    </source>
</evidence>
<name>A0A6N7Y0G0_9FIRM</name>
<protein>
    <submittedName>
        <fullName evidence="2">Uncharacterized protein</fullName>
    </submittedName>
</protein>
<keyword evidence="1" id="KW-1133">Transmembrane helix</keyword>
<proteinExistence type="predicted"/>
<keyword evidence="3" id="KW-1185">Reference proteome</keyword>
<dbReference type="RefSeq" id="WP_154442798.1">
    <property type="nucleotide sequence ID" value="NZ_JAHLPJ010000001.1"/>
</dbReference>
<comment type="caution">
    <text evidence="2">The sequence shown here is derived from an EMBL/GenBank/DDBJ whole genome shotgun (WGS) entry which is preliminary data.</text>
</comment>
<keyword evidence="1" id="KW-0472">Membrane</keyword>
<gene>
    <name evidence="2" type="ORF">FYJ83_17365</name>
</gene>
<evidence type="ECO:0000313" key="3">
    <source>
        <dbReference type="Proteomes" id="UP000469523"/>
    </source>
</evidence>
<accession>A0A6N7Y0G0</accession>
<dbReference type="AlphaFoldDB" id="A0A6N7Y0G0"/>
<keyword evidence="1" id="KW-0812">Transmembrane</keyword>
<reference evidence="2 3" key="1">
    <citation type="submission" date="2019-09" db="EMBL/GenBank/DDBJ databases">
        <title>In-depth cultivation of the pig gut microbiome towards novel bacterial diversity and tailored functional studies.</title>
        <authorList>
            <person name="Wylensek D."/>
            <person name="Hitch T.C.A."/>
            <person name="Clavel T."/>
        </authorList>
    </citation>
    <scope>NUCLEOTIDE SEQUENCE [LARGE SCALE GENOMIC DNA]</scope>
    <source>
        <strain evidence="2 3">WCA3-693-APC-4?</strain>
    </source>
</reference>
<sequence>MRINKTYILTISLVFTFIAAGFFLPEWMTAHTDQSIIGKVKFESIEPQKIISDKEITIVEKISLLRDYPQNVNRIALEMGTKFDLTSASSKFLEEISVLTKLGLLPEIELSDKTTVKIDVSLYVQKDEPTISGVFWNLALQEGEFLGNFYMDDYTGKIIQFVVTTLDMPLIIENRGIETWANYLGLEARKIESQPETYSFWEDKTTKISESGYNAYNFELKFEDHVLPYTFYNFENGYGFGYIKKFISSYNTSVKIRP</sequence>
<dbReference type="Proteomes" id="UP000469523">
    <property type="component" value="Unassembled WGS sequence"/>
</dbReference>
<feature type="transmembrane region" description="Helical" evidence="1">
    <location>
        <begin position="7"/>
        <end position="24"/>
    </location>
</feature>